<dbReference type="PANTHER" id="PTHR43792">
    <property type="entry name" value="GNAT FAMILY, PUTATIVE (AFU_ORTHOLOGUE AFUA_3G00765)-RELATED-RELATED"/>
    <property type="match status" value="1"/>
</dbReference>
<reference evidence="5 6" key="1">
    <citation type="submission" date="2020-08" db="EMBL/GenBank/DDBJ databases">
        <title>The isolate Caproiciproducens sp. 7D4C2 produces n-caproate at mildly acidic conditions from hexoses: genome and rBOX comparison with related strains and chain-elongating bacteria.</title>
        <authorList>
            <person name="Esquivel-Elizondo S."/>
            <person name="Bagci C."/>
            <person name="Temovska M."/>
            <person name="Jeon B.S."/>
            <person name="Bessarab I."/>
            <person name="Williams R.B.H."/>
            <person name="Huson D.H."/>
            <person name="Angenent L.T."/>
        </authorList>
    </citation>
    <scope>NUCLEOTIDE SEQUENCE [LARGE SCALE GENOMIC DNA]</scope>
    <source>
        <strain evidence="5 6">7D4C2</strain>
    </source>
</reference>
<dbReference type="EMBL" id="CP060286">
    <property type="protein sequence ID" value="QNK40736.1"/>
    <property type="molecule type" value="Genomic_DNA"/>
</dbReference>
<evidence type="ECO:0000313" key="6">
    <source>
        <dbReference type="Proteomes" id="UP000515909"/>
    </source>
</evidence>
<name>A0A7G8TAU5_9FIRM</name>
<protein>
    <submittedName>
        <fullName evidence="5">GNAT family N-acetyltransferase</fullName>
    </submittedName>
</protein>
<evidence type="ECO:0000259" key="4">
    <source>
        <dbReference type="PROSITE" id="PS51186"/>
    </source>
</evidence>
<dbReference type="Pfam" id="PF13302">
    <property type="entry name" value="Acetyltransf_3"/>
    <property type="match status" value="1"/>
</dbReference>
<evidence type="ECO:0000256" key="2">
    <source>
        <dbReference type="ARBA" id="ARBA00023315"/>
    </source>
</evidence>
<evidence type="ECO:0000256" key="3">
    <source>
        <dbReference type="ARBA" id="ARBA00038502"/>
    </source>
</evidence>
<accession>A0A7G8TAU5</accession>
<dbReference type="RefSeq" id="WP_187036007.1">
    <property type="nucleotide sequence ID" value="NZ_CP060286.1"/>
</dbReference>
<keyword evidence="1 5" id="KW-0808">Transferase</keyword>
<dbReference type="InterPro" id="IPR051531">
    <property type="entry name" value="N-acetyltransferase"/>
</dbReference>
<comment type="similarity">
    <text evidence="3">Belongs to the acetyltransferase family. RimJ subfamily.</text>
</comment>
<dbReference type="Proteomes" id="UP000515909">
    <property type="component" value="Chromosome"/>
</dbReference>
<dbReference type="InterPro" id="IPR016181">
    <property type="entry name" value="Acyl_CoA_acyltransferase"/>
</dbReference>
<keyword evidence="2" id="KW-0012">Acyltransferase</keyword>
<dbReference type="SUPFAM" id="SSF55729">
    <property type="entry name" value="Acyl-CoA N-acyltransferases (Nat)"/>
    <property type="match status" value="1"/>
</dbReference>
<dbReference type="PANTHER" id="PTHR43792:SF8">
    <property type="entry name" value="[RIBOSOMAL PROTEIN US5]-ALANINE N-ACETYLTRANSFERASE"/>
    <property type="match status" value="1"/>
</dbReference>
<feature type="domain" description="N-acetyltransferase" evidence="4">
    <location>
        <begin position="14"/>
        <end position="178"/>
    </location>
</feature>
<dbReference type="PROSITE" id="PS51186">
    <property type="entry name" value="GNAT"/>
    <property type="match status" value="1"/>
</dbReference>
<evidence type="ECO:0000313" key="5">
    <source>
        <dbReference type="EMBL" id="QNK40736.1"/>
    </source>
</evidence>
<organism evidence="5 6">
    <name type="scientific">Caproicibacter fermentans</name>
    <dbReference type="NCBI Taxonomy" id="2576756"/>
    <lineage>
        <taxon>Bacteria</taxon>
        <taxon>Bacillati</taxon>
        <taxon>Bacillota</taxon>
        <taxon>Clostridia</taxon>
        <taxon>Eubacteriales</taxon>
        <taxon>Acutalibacteraceae</taxon>
        <taxon>Caproicibacter</taxon>
    </lineage>
</organism>
<dbReference type="Gene3D" id="3.40.630.30">
    <property type="match status" value="1"/>
</dbReference>
<evidence type="ECO:0000256" key="1">
    <source>
        <dbReference type="ARBA" id="ARBA00022679"/>
    </source>
</evidence>
<dbReference type="AlphaFoldDB" id="A0A7G8TAU5"/>
<dbReference type="GO" id="GO:0016747">
    <property type="term" value="F:acyltransferase activity, transferring groups other than amino-acyl groups"/>
    <property type="evidence" value="ECO:0007669"/>
    <property type="project" value="InterPro"/>
</dbReference>
<proteinExistence type="inferred from homology"/>
<dbReference type="InterPro" id="IPR000182">
    <property type="entry name" value="GNAT_dom"/>
</dbReference>
<dbReference type="KEGG" id="cfem:HCR03_19360"/>
<gene>
    <name evidence="5" type="ORF">HCR03_19360</name>
</gene>
<dbReference type="CDD" id="cd04301">
    <property type="entry name" value="NAT_SF"/>
    <property type="match status" value="1"/>
</dbReference>
<sequence length="178" mass="20581">MEFAEMRDIETERLILRKFETNDAPEVYRNYASNDHVTRFLTWPTHTSVKDSYDYTNHVVESYKSGRHYEWAIVFKKVGEVIGAISIVKIREKESDVEIGYCIGEAFWHQGITSEALAAVIEFIKNDLKPKRIFAGHDINNPHSGDVMKKCGLQFFKRMNDGHNNQGVCSVDVYEMIL</sequence>